<evidence type="ECO:0000256" key="1">
    <source>
        <dbReference type="SAM" id="Phobius"/>
    </source>
</evidence>
<comment type="caution">
    <text evidence="2">The sequence shown here is derived from an EMBL/GenBank/DDBJ whole genome shotgun (WGS) entry which is preliminary data.</text>
</comment>
<dbReference type="NCBIfam" id="NF033218">
    <property type="entry name" value="anchor_AmaP"/>
    <property type="match status" value="1"/>
</dbReference>
<evidence type="ECO:0008006" key="4">
    <source>
        <dbReference type="Google" id="ProtNLM"/>
    </source>
</evidence>
<evidence type="ECO:0000313" key="3">
    <source>
        <dbReference type="Proteomes" id="UP000094068"/>
    </source>
</evidence>
<dbReference type="RefSeq" id="WP_069646542.1">
    <property type="nucleotide sequence ID" value="NZ_MIJZ01000014.1"/>
</dbReference>
<name>A0A1E5GDP8_9ENTE</name>
<dbReference type="Proteomes" id="UP000094068">
    <property type="component" value="Unassembled WGS sequence"/>
</dbReference>
<dbReference type="AlphaFoldDB" id="A0A1E5GDP8"/>
<dbReference type="EMBL" id="MIJZ01000014">
    <property type="protein sequence ID" value="OEG10787.1"/>
    <property type="molecule type" value="Genomic_DNA"/>
</dbReference>
<accession>A0A1E5GDP8</accession>
<keyword evidence="1" id="KW-1133">Transmembrane helix</keyword>
<dbReference type="STRING" id="903984.BCR21_10840"/>
<feature type="transmembrane region" description="Helical" evidence="1">
    <location>
        <begin position="7"/>
        <end position="28"/>
    </location>
</feature>
<dbReference type="OrthoDB" id="2184893at2"/>
<sequence>MKRLLKIIFALIILLLFVGTLGLLSQLIDIPRLSYEVDGLLYSYPWLFTFFEWLLLILGGLLFLSLIVVLSVSGRRKRLIVKAGKNRIEIPKSTVEQIVKEAYSTIIHPDKTKMTIKIKGKEKVAVKLRVDVRSKDRFQPLGEEIKETIQSALNTALESIDSRVTVQLREKEPTESTTFGKKQSRVV</sequence>
<keyword evidence="1" id="KW-0812">Transmembrane</keyword>
<evidence type="ECO:0000313" key="2">
    <source>
        <dbReference type="EMBL" id="OEG10787.1"/>
    </source>
</evidence>
<keyword evidence="3" id="KW-1185">Reference proteome</keyword>
<organism evidence="2 3">
    <name type="scientific">Enterococcus ureasiticus</name>
    <dbReference type="NCBI Taxonomy" id="903984"/>
    <lineage>
        <taxon>Bacteria</taxon>
        <taxon>Bacillati</taxon>
        <taxon>Bacillota</taxon>
        <taxon>Bacilli</taxon>
        <taxon>Lactobacillales</taxon>
        <taxon>Enterococcaceae</taxon>
        <taxon>Enterococcus</taxon>
    </lineage>
</organism>
<feature type="transmembrane region" description="Helical" evidence="1">
    <location>
        <begin position="48"/>
        <end position="72"/>
    </location>
</feature>
<gene>
    <name evidence="2" type="ORF">BCR21_10840</name>
</gene>
<reference evidence="3" key="1">
    <citation type="submission" date="2016-09" db="EMBL/GenBank/DDBJ databases">
        <authorList>
            <person name="Gulvik C.A."/>
        </authorList>
    </citation>
    <scope>NUCLEOTIDE SEQUENCE [LARGE SCALE GENOMIC DNA]</scope>
    <source>
        <strain evidence="3">DSM 23328</strain>
    </source>
</reference>
<keyword evidence="1" id="KW-0472">Membrane</keyword>
<protein>
    <recommendedName>
        <fullName evidence="4">Alkaline shock response membrane anchor protein AmaP</fullName>
    </recommendedName>
</protein>
<proteinExistence type="predicted"/>